<dbReference type="PANTHER" id="PTHR43191:SF2">
    <property type="entry name" value="RRNA METHYLTRANSFERASE 3, MITOCHONDRIAL"/>
    <property type="match status" value="1"/>
</dbReference>
<reference evidence="4 5" key="1">
    <citation type="submission" date="2020-04" db="EMBL/GenBank/DDBJ databases">
        <authorList>
            <person name="Alioto T."/>
            <person name="Alioto T."/>
            <person name="Gomez Garrido J."/>
        </authorList>
    </citation>
    <scope>NUCLEOTIDE SEQUENCE [LARGE SCALE GENOMIC DNA]</scope>
</reference>
<dbReference type="PANTHER" id="PTHR43191">
    <property type="entry name" value="RRNA METHYLTRANSFERASE 3"/>
    <property type="match status" value="1"/>
</dbReference>
<dbReference type="InterPro" id="IPR029064">
    <property type="entry name" value="Ribosomal_eL30-like_sf"/>
</dbReference>
<dbReference type="GO" id="GO:0008173">
    <property type="term" value="F:RNA methyltransferase activity"/>
    <property type="evidence" value="ECO:0007669"/>
    <property type="project" value="InterPro"/>
</dbReference>
<accession>A0A8S1C1E2</accession>
<dbReference type="Gene3D" id="3.40.1280.10">
    <property type="match status" value="1"/>
</dbReference>
<dbReference type="SUPFAM" id="SSF55315">
    <property type="entry name" value="L30e-like"/>
    <property type="match status" value="1"/>
</dbReference>
<protein>
    <recommendedName>
        <fullName evidence="3">tRNA/rRNA methyltransferase SpoU type domain-containing protein</fullName>
    </recommendedName>
</protein>
<comment type="caution">
    <text evidence="4">The sequence shown here is derived from an EMBL/GenBank/DDBJ whole genome shotgun (WGS) entry which is preliminary data.</text>
</comment>
<dbReference type="Proteomes" id="UP000494165">
    <property type="component" value="Unassembled WGS sequence"/>
</dbReference>
<dbReference type="Gene3D" id="3.30.1330.30">
    <property type="match status" value="1"/>
</dbReference>
<evidence type="ECO:0000313" key="5">
    <source>
        <dbReference type="Proteomes" id="UP000494165"/>
    </source>
</evidence>
<dbReference type="GO" id="GO:0032259">
    <property type="term" value="P:methylation"/>
    <property type="evidence" value="ECO:0007669"/>
    <property type="project" value="UniProtKB-KW"/>
</dbReference>
<name>A0A8S1C1E2_9INSE</name>
<dbReference type="InterPro" id="IPR029028">
    <property type="entry name" value="Alpha/beta_knot_MTases"/>
</dbReference>
<sequence length="379" mass="41818">MDDTIVYKARPGQDHCNIINYIIIEKCKYSEESHENAKKKWPHSLIAFVCRRNLLFGDSTLVLCALQEEIAPHGFQSNSLKIENMNKLLSPHRLLPPSMNRLTDADKTLSVAMQKTMNIKSSKTNKKFIAVEGRRLIEDAIHAGIKFESIFFSQKDTIRGIQLPESSLTRCFKVPYSKLKLWSTLTTCPGITGIFAQPKSQMLKSLKPGEDRSEDILPLNLVCDQVRDPGNMGAILRVAAAVGCNQVITTKGCVNIWDPKVVRASMGSVFRVPVIQQPSWDELGTLITSESASVYLADHREFLAKGPRDYTDVSFSVASGPIVLVVGGETHGLSARATDIAKATRIRIPLACGVESLNVGTAVAVLVYEIRRQISHSAV</sequence>
<feature type="domain" description="tRNA/rRNA methyltransferase SpoU type" evidence="3">
    <location>
        <begin position="219"/>
        <end position="368"/>
    </location>
</feature>
<dbReference type="EMBL" id="CADEPI010000010">
    <property type="protein sequence ID" value="CAB3362850.1"/>
    <property type="molecule type" value="Genomic_DNA"/>
</dbReference>
<dbReference type="GO" id="GO:0006396">
    <property type="term" value="P:RNA processing"/>
    <property type="evidence" value="ECO:0007669"/>
    <property type="project" value="InterPro"/>
</dbReference>
<dbReference type="Pfam" id="PF00588">
    <property type="entry name" value="SpoU_methylase"/>
    <property type="match status" value="1"/>
</dbReference>
<evidence type="ECO:0000259" key="3">
    <source>
        <dbReference type="Pfam" id="PF00588"/>
    </source>
</evidence>
<dbReference type="SUPFAM" id="SSF75217">
    <property type="entry name" value="alpha/beta knot"/>
    <property type="match status" value="1"/>
</dbReference>
<keyword evidence="2" id="KW-0808">Transferase</keyword>
<proteinExistence type="predicted"/>
<evidence type="ECO:0000256" key="1">
    <source>
        <dbReference type="ARBA" id="ARBA00022603"/>
    </source>
</evidence>
<dbReference type="OrthoDB" id="270651at2759"/>
<dbReference type="InterPro" id="IPR001537">
    <property type="entry name" value="SpoU_MeTrfase"/>
</dbReference>
<gene>
    <name evidence="4" type="ORF">CLODIP_2_CD15425</name>
</gene>
<evidence type="ECO:0000313" key="4">
    <source>
        <dbReference type="EMBL" id="CAB3362850.1"/>
    </source>
</evidence>
<dbReference type="InterPro" id="IPR029026">
    <property type="entry name" value="tRNA_m1G_MTases_N"/>
</dbReference>
<keyword evidence="5" id="KW-1185">Reference proteome</keyword>
<dbReference type="InterPro" id="IPR051259">
    <property type="entry name" value="rRNA_Methyltransferase"/>
</dbReference>
<organism evidence="4 5">
    <name type="scientific">Cloeon dipterum</name>
    <dbReference type="NCBI Taxonomy" id="197152"/>
    <lineage>
        <taxon>Eukaryota</taxon>
        <taxon>Metazoa</taxon>
        <taxon>Ecdysozoa</taxon>
        <taxon>Arthropoda</taxon>
        <taxon>Hexapoda</taxon>
        <taxon>Insecta</taxon>
        <taxon>Pterygota</taxon>
        <taxon>Palaeoptera</taxon>
        <taxon>Ephemeroptera</taxon>
        <taxon>Pisciforma</taxon>
        <taxon>Baetidae</taxon>
        <taxon>Cloeon</taxon>
    </lineage>
</organism>
<keyword evidence="1" id="KW-0489">Methyltransferase</keyword>
<dbReference type="GO" id="GO:0003723">
    <property type="term" value="F:RNA binding"/>
    <property type="evidence" value="ECO:0007669"/>
    <property type="project" value="InterPro"/>
</dbReference>
<dbReference type="AlphaFoldDB" id="A0A8S1C1E2"/>
<evidence type="ECO:0000256" key="2">
    <source>
        <dbReference type="ARBA" id="ARBA00022679"/>
    </source>
</evidence>